<feature type="compositionally biased region" description="Polar residues" evidence="1">
    <location>
        <begin position="994"/>
        <end position="1007"/>
    </location>
</feature>
<feature type="compositionally biased region" description="Low complexity" evidence="1">
    <location>
        <begin position="1008"/>
        <end position="1064"/>
    </location>
</feature>
<proteinExistence type="predicted"/>
<feature type="compositionally biased region" description="Basic and acidic residues" evidence="1">
    <location>
        <begin position="1159"/>
        <end position="1168"/>
    </location>
</feature>
<dbReference type="Proteomes" id="UP000053317">
    <property type="component" value="Unassembled WGS sequence"/>
</dbReference>
<evidence type="ECO:0000313" key="2">
    <source>
        <dbReference type="EMBL" id="KKY22297.1"/>
    </source>
</evidence>
<feature type="compositionally biased region" description="Polar residues" evidence="1">
    <location>
        <begin position="754"/>
        <end position="770"/>
    </location>
</feature>
<feature type="region of interest" description="Disordered" evidence="1">
    <location>
        <begin position="685"/>
        <end position="1349"/>
    </location>
</feature>
<evidence type="ECO:0000256" key="1">
    <source>
        <dbReference type="SAM" id="MobiDB-lite"/>
    </source>
</evidence>
<feature type="region of interest" description="Disordered" evidence="1">
    <location>
        <begin position="609"/>
        <end position="666"/>
    </location>
</feature>
<feature type="compositionally biased region" description="Low complexity" evidence="1">
    <location>
        <begin position="1214"/>
        <end position="1245"/>
    </location>
</feature>
<comment type="caution">
    <text evidence="2">The sequence shown here is derived from an EMBL/GenBank/DDBJ whole genome shotgun (WGS) entry which is preliminary data.</text>
</comment>
<accession>A0A0G2EHH2</accession>
<evidence type="ECO:0000313" key="3">
    <source>
        <dbReference type="Proteomes" id="UP000053317"/>
    </source>
</evidence>
<keyword evidence="3" id="KW-1185">Reference proteome</keyword>
<protein>
    <submittedName>
        <fullName evidence="2">Putative conserved serine-rich protein</fullName>
    </submittedName>
</protein>
<dbReference type="OrthoDB" id="4120314at2759"/>
<gene>
    <name evidence="2" type="ORF">UCRPC4_g03320</name>
</gene>
<feature type="compositionally biased region" description="Low complexity" evidence="1">
    <location>
        <begin position="800"/>
        <end position="809"/>
    </location>
</feature>
<feature type="compositionally biased region" description="Basic and acidic residues" evidence="1">
    <location>
        <begin position="929"/>
        <end position="955"/>
    </location>
</feature>
<feature type="region of interest" description="Disordered" evidence="1">
    <location>
        <begin position="540"/>
        <end position="560"/>
    </location>
</feature>
<feature type="compositionally biased region" description="Polar residues" evidence="1">
    <location>
        <begin position="642"/>
        <end position="659"/>
    </location>
</feature>
<feature type="compositionally biased region" description="Polar residues" evidence="1">
    <location>
        <begin position="903"/>
        <end position="916"/>
    </location>
</feature>
<feature type="compositionally biased region" description="Basic and acidic residues" evidence="1">
    <location>
        <begin position="1081"/>
        <end position="1093"/>
    </location>
</feature>
<feature type="region of interest" description="Disordered" evidence="1">
    <location>
        <begin position="199"/>
        <end position="438"/>
    </location>
</feature>
<feature type="compositionally biased region" description="Polar residues" evidence="1">
    <location>
        <begin position="219"/>
        <end position="229"/>
    </location>
</feature>
<organism evidence="2 3">
    <name type="scientific">Phaeomoniella chlamydospora</name>
    <name type="common">Phaeoacremonium chlamydosporum</name>
    <dbReference type="NCBI Taxonomy" id="158046"/>
    <lineage>
        <taxon>Eukaryota</taxon>
        <taxon>Fungi</taxon>
        <taxon>Dikarya</taxon>
        <taxon>Ascomycota</taxon>
        <taxon>Pezizomycotina</taxon>
        <taxon>Eurotiomycetes</taxon>
        <taxon>Chaetothyriomycetidae</taxon>
        <taxon>Phaeomoniellales</taxon>
        <taxon>Phaeomoniellaceae</taxon>
        <taxon>Phaeomoniella</taxon>
    </lineage>
</organism>
<feature type="compositionally biased region" description="Basic and acidic residues" evidence="1">
    <location>
        <begin position="199"/>
        <end position="210"/>
    </location>
</feature>
<reference evidence="2 3" key="2">
    <citation type="submission" date="2015-05" db="EMBL/GenBank/DDBJ databases">
        <authorList>
            <person name="Morales-Cruz A."/>
            <person name="Amrine K.C."/>
            <person name="Cantu D."/>
        </authorList>
    </citation>
    <scope>NUCLEOTIDE SEQUENCE [LARGE SCALE GENOMIC DNA]</scope>
    <source>
        <strain evidence="2">UCRPC4</strain>
    </source>
</reference>
<feature type="compositionally biased region" description="Acidic residues" evidence="1">
    <location>
        <begin position="380"/>
        <end position="390"/>
    </location>
</feature>
<reference evidence="2 3" key="1">
    <citation type="submission" date="2015-05" db="EMBL/GenBank/DDBJ databases">
        <title>Distinctive expansion of gene families associated with plant cell wall degradation and secondary metabolism in the genomes of grapevine trunk pathogens.</title>
        <authorList>
            <person name="Lawrence D.P."/>
            <person name="Travadon R."/>
            <person name="Rolshausen P.E."/>
            <person name="Baumgartner K."/>
        </authorList>
    </citation>
    <scope>NUCLEOTIDE SEQUENCE [LARGE SCALE GENOMIC DNA]</scope>
    <source>
        <strain evidence="2">UCRPC4</strain>
    </source>
</reference>
<feature type="compositionally biased region" description="Basic and acidic residues" evidence="1">
    <location>
        <begin position="415"/>
        <end position="424"/>
    </location>
</feature>
<feature type="region of interest" description="Disordered" evidence="1">
    <location>
        <begin position="151"/>
        <end position="172"/>
    </location>
</feature>
<sequence>MVVLKVVVWLILEQEYQLHGERAKAKKLFETVKDPENTLVGQFVIHLRNRYRKTFNEYAAPDFDYTDANCVRRSTNRRCRDLQVKYIKEAQDDADIDPENSMADVFVDYGRAETDKADQRASMKLIRKTVEGGPLRAGSVVPDLSLPHFQQPISRRPPVPTADFGPPAPVLGKRTNIAAFGVDSTPQPPRPLAQIAEEDHPVSSIEREEGPASPEIPESNLTPTNTQRQFAVDDDEPKSESDDERQVPSTFPLTQVPISTQNGDSLGETQHLPSDDASIQALSRPPSASRDVNQHNSIRKDISRPRPLLQDETSSQDNYGSGQSRTADDTLTALTVSKTPQSKFLNGEGKLFRPKRAFNSPAAFTKTISQQGKRNADAFEVPESEIEDSQQDPAQPVTKRRRVSKKGSSSSASTDRNRNRELDSLLRSTPSLVAEGSKRSRNIPNYAYVPSIERADPATLSQQAHASQALANSASEAVGAEIGKATSQNNDDHLMKDPMNKELLPTGVPSSVGIPDSGEADMGMPDISAHGEQPSAIISRANSASRHAESDKENSRPNAAQPLTAHNTEASARANLDVADITVDGGREVQTDDKGVPTGLNVLQEVKGLKSGLQKSTGKKVSLSRLKSSGDKLVAMPASGVPESSNQTSKNRQMSNGQSRRGAATPVPAVVASEEVIVTDGEAENPLGLGITQSPSRRRTSSVVDEQLAEANGKSPSVSSTKPIPKGKKARRTSAINVASIEPAEEATTPVARKQTTQRKSLFGNSNTKSDLPIQGAASESAPDPALGGGTHDKQKPGSKKSSSSVSRKVPNVTSDGRVMPDGMSEEEYNRQIENFKLGESSNSQAKRGKRATQKPSSTNREISSDKVSPIDLQDAHNSAANSKDQRVAATSKGAGSRKEESIATNEPENVETNTIDVKKSNRTKKVAGIKDGESVHRNNQAKKDNTSAEAERQPSESITGALTPKGPSHDVPSVEAMNQLPGSKSGGKAIAASRSQSTNTNKTQAGKASSLSLKPASAPKTTSSKSPDKSTLQSTSGPTSAPKTTAPTSKPKSPVVKPPLSSVTAGRPTNLTTLKQQQAAERREREEKEKQARKQAAASKVGPAVAKKSFGLLDESSSSDSDSDDSSSEDLATELSLPMKNKYDPEKSKSVTSARKHSFTEVKEKGDTPSVQKSKTLNASSFITKQHNITSSRPHSVQTLNSTTKPLQPNTISSSSSSSGSDASSSSSDSDSESGSEQGVGSKSTTSPNSFPAGASTLPVGSASKTKPAPNDVHSLHENPVGTAATAAVEEEDDSETSSSGDDTDIVKEDNTPPPSQAKKLLASQASSSTTVRPTSKWGIGNLKLFGR</sequence>
<dbReference type="EMBL" id="LCWF01000077">
    <property type="protein sequence ID" value="KKY22297.1"/>
    <property type="molecule type" value="Genomic_DNA"/>
</dbReference>
<feature type="compositionally biased region" description="Low complexity" evidence="1">
    <location>
        <begin position="1318"/>
        <end position="1330"/>
    </location>
</feature>
<feature type="compositionally biased region" description="Acidic residues" evidence="1">
    <location>
        <begin position="1122"/>
        <end position="1133"/>
    </location>
</feature>
<feature type="compositionally biased region" description="Polar residues" evidence="1">
    <location>
        <begin position="247"/>
        <end position="272"/>
    </location>
</feature>
<feature type="compositionally biased region" description="Basic and acidic residues" evidence="1">
    <location>
        <begin position="546"/>
        <end position="555"/>
    </location>
</feature>
<feature type="compositionally biased region" description="Polar residues" evidence="1">
    <location>
        <begin position="332"/>
        <end position="344"/>
    </location>
</feature>
<name>A0A0G2EHH2_PHACM</name>
<feature type="compositionally biased region" description="Polar residues" evidence="1">
    <location>
        <begin position="1170"/>
        <end position="1213"/>
    </location>
</feature>
<feature type="compositionally biased region" description="Polar residues" evidence="1">
    <location>
        <begin position="311"/>
        <end position="325"/>
    </location>
</feature>